<sequence>MAVRAQVQHIQESSPWIDIYTNSATSPLRERSITQQLSLVTPHAHPEPKRWQEPGGWGSRHMNDNAPFTLWDRMNRQYRAPTRDEFEWIHKKFGNGKFLQSGWYICIETDNPPKPVPLTLGCMPVMFVRTGETFFEPFPEAPYPNPRLPDPCPDLNWPPMEFPSDADNVAFLKALEPLANVRAVMYLPSWTVVELEYGDGRVYEPQSLPGVIGGRTVLYHHLQSPFYETTKNFTQTRELDPSEHVTSFGPLPQDHYNYLQESFLSPGCRVESGYGLPGSRYESATSASSAGVKLRNLKGEEVLTIANHAFLFPGEVYHPYVHHENIGDVIDTRPELDIALVKMTPAVSANFRNTCYFQAEPPQALLEGTYLKQGSWAEVDGMSSGLLSLCAFARRYEKPMRPPGHPEIPFQQWQSYTLRAIWGVVNGPITDGVCGAPIVNCDDGAVTGFFHLYDGGRNCLSANIDDLVAEGWQIA</sequence>
<dbReference type="Proteomes" id="UP000191691">
    <property type="component" value="Unassembled WGS sequence"/>
</dbReference>
<proteinExistence type="predicted"/>
<dbReference type="STRING" id="60175.A0A1V6XTX6"/>
<dbReference type="InterPro" id="IPR009003">
    <property type="entry name" value="Peptidase_S1_PA"/>
</dbReference>
<dbReference type="AlphaFoldDB" id="A0A1V6XTX6"/>
<dbReference type="EMBL" id="MOOB01000055">
    <property type="protein sequence ID" value="OQE78617.1"/>
    <property type="molecule type" value="Genomic_DNA"/>
</dbReference>
<dbReference type="OMA" id="GCMPVMF"/>
<gene>
    <name evidence="1" type="ORF">PENNAL_c0055G02163</name>
</gene>
<dbReference type="SUPFAM" id="SSF50494">
    <property type="entry name" value="Trypsin-like serine proteases"/>
    <property type="match status" value="1"/>
</dbReference>
<dbReference type="OrthoDB" id="5361958at2759"/>
<name>A0A1V6XTX6_PENNA</name>
<evidence type="ECO:0000313" key="1">
    <source>
        <dbReference type="EMBL" id="OQE78617.1"/>
    </source>
</evidence>
<evidence type="ECO:0000313" key="2">
    <source>
        <dbReference type="Proteomes" id="UP000191691"/>
    </source>
</evidence>
<reference evidence="2" key="1">
    <citation type="journal article" date="2017" name="Nat. Microbiol.">
        <title>Global analysis of biosynthetic gene clusters reveals vast potential of secondary metabolite production in Penicillium species.</title>
        <authorList>
            <person name="Nielsen J.C."/>
            <person name="Grijseels S."/>
            <person name="Prigent S."/>
            <person name="Ji B."/>
            <person name="Dainat J."/>
            <person name="Nielsen K.F."/>
            <person name="Frisvad J.C."/>
            <person name="Workman M."/>
            <person name="Nielsen J."/>
        </authorList>
    </citation>
    <scope>NUCLEOTIDE SEQUENCE [LARGE SCALE GENOMIC DNA]</scope>
    <source>
        <strain evidence="2">IBT 13039</strain>
    </source>
</reference>
<protein>
    <submittedName>
        <fullName evidence="1">Uncharacterized protein</fullName>
    </submittedName>
</protein>
<organism evidence="1 2">
    <name type="scientific">Penicillium nalgiovense</name>
    <dbReference type="NCBI Taxonomy" id="60175"/>
    <lineage>
        <taxon>Eukaryota</taxon>
        <taxon>Fungi</taxon>
        <taxon>Dikarya</taxon>
        <taxon>Ascomycota</taxon>
        <taxon>Pezizomycotina</taxon>
        <taxon>Eurotiomycetes</taxon>
        <taxon>Eurotiomycetidae</taxon>
        <taxon>Eurotiales</taxon>
        <taxon>Aspergillaceae</taxon>
        <taxon>Penicillium</taxon>
    </lineage>
</organism>
<keyword evidence="2" id="KW-1185">Reference proteome</keyword>
<comment type="caution">
    <text evidence="1">The sequence shown here is derived from an EMBL/GenBank/DDBJ whole genome shotgun (WGS) entry which is preliminary data.</text>
</comment>
<accession>A0A1V6XTX6</accession>